<reference evidence="1 2" key="1">
    <citation type="submission" date="2023-10" db="EMBL/GenBank/DDBJ databases">
        <title>Novel methanotroph of the genus Methylocapsa from a subarctic wetland.</title>
        <authorList>
            <person name="Belova S.E."/>
            <person name="Oshkin I.Y."/>
            <person name="Miroshnikov K."/>
            <person name="Dedysh S.N."/>
        </authorList>
    </citation>
    <scope>NUCLEOTIDE SEQUENCE [LARGE SCALE GENOMIC DNA]</scope>
    <source>
        <strain evidence="1 2">RX1</strain>
    </source>
</reference>
<sequence length="236" mass="25195">MAIEIDGLTVLRAIVATPLIFPDAAAEINSLARKLVAGQLKPTTTNLERLRDIYRVIGGEVFAHVLEGQADSTSAALVKKLDKDNPDLKTAPAVRLRQLLVELASGAAEPVGKPVKPAPSKPKTSGKAKAAALTVEQKAIGATLKDKGISLEKARAIWRNAGEENFKLVLGGLTEKQTADLAKRLDKDNSELKGATSDWCRQRIADLARAAAEPVFKNIMESKAMAAKRTTTPEAN</sequence>
<dbReference type="EMBL" id="CP136862">
    <property type="protein sequence ID" value="WOJ89442.1"/>
    <property type="molecule type" value="Genomic_DNA"/>
</dbReference>
<gene>
    <name evidence="1" type="ORF">RZS28_16855</name>
</gene>
<dbReference type="RefSeq" id="WP_407338883.1">
    <property type="nucleotide sequence ID" value="NZ_CP136862.1"/>
</dbReference>
<dbReference type="Proteomes" id="UP001626536">
    <property type="component" value="Chromosome"/>
</dbReference>
<accession>A0ABZ0HQ73</accession>
<name>A0ABZ0HQ73_9HYPH</name>
<organism evidence="1 2">
    <name type="scientific">Methylocapsa polymorpha</name>
    <dbReference type="NCBI Taxonomy" id="3080828"/>
    <lineage>
        <taxon>Bacteria</taxon>
        <taxon>Pseudomonadati</taxon>
        <taxon>Pseudomonadota</taxon>
        <taxon>Alphaproteobacteria</taxon>
        <taxon>Hyphomicrobiales</taxon>
        <taxon>Beijerinckiaceae</taxon>
        <taxon>Methylocapsa</taxon>
    </lineage>
</organism>
<keyword evidence="2" id="KW-1185">Reference proteome</keyword>
<proteinExistence type="predicted"/>
<evidence type="ECO:0000313" key="2">
    <source>
        <dbReference type="Proteomes" id="UP001626536"/>
    </source>
</evidence>
<protein>
    <submittedName>
        <fullName evidence="1">Uncharacterized protein</fullName>
    </submittedName>
</protein>
<evidence type="ECO:0000313" key="1">
    <source>
        <dbReference type="EMBL" id="WOJ89442.1"/>
    </source>
</evidence>